<feature type="region of interest" description="Disordered" evidence="1">
    <location>
        <begin position="145"/>
        <end position="165"/>
    </location>
</feature>
<evidence type="ECO:0000313" key="2">
    <source>
        <dbReference type="EMBL" id="KXH38651.1"/>
    </source>
</evidence>
<dbReference type="OrthoDB" id="4814359at2759"/>
<comment type="caution">
    <text evidence="2">The sequence shown here is derived from an EMBL/GenBank/DDBJ whole genome shotgun (WGS) entry which is preliminary data.</text>
</comment>
<keyword evidence="3" id="KW-1185">Reference proteome</keyword>
<name>A0A135SS27_9PEZI</name>
<feature type="region of interest" description="Disordered" evidence="1">
    <location>
        <begin position="1"/>
        <end position="35"/>
    </location>
</feature>
<sequence>MRVDTKTSPGWLAPDLPSTAVPHQSRRSLSMKTPDQQEKYYGLAAGARMSNKLGQNPSINWGICHCARAPEFRASSRKRASADSGGRICRLLSSEEANDIRSQRLFTTMASTQGPQRETKSYSTSVLSQETLVASDTNSLHPLIRNAEDPADHPLRGTEPQPARSDNYHYVSTRVVKEIPKAKAPADTTSALSKFKRMLKPPVVKAVEALPNHEGKSYHVDEEGRIIETTVRRAGTSRNVFANGDGGGGGGS</sequence>
<evidence type="ECO:0000256" key="1">
    <source>
        <dbReference type="SAM" id="MobiDB-lite"/>
    </source>
</evidence>
<gene>
    <name evidence="2" type="ORF">CNYM01_08738</name>
</gene>
<organism evidence="2 3">
    <name type="scientific">Colletotrichum nymphaeae SA-01</name>
    <dbReference type="NCBI Taxonomy" id="1460502"/>
    <lineage>
        <taxon>Eukaryota</taxon>
        <taxon>Fungi</taxon>
        <taxon>Dikarya</taxon>
        <taxon>Ascomycota</taxon>
        <taxon>Pezizomycotina</taxon>
        <taxon>Sordariomycetes</taxon>
        <taxon>Hypocreomycetidae</taxon>
        <taxon>Glomerellales</taxon>
        <taxon>Glomerellaceae</taxon>
        <taxon>Colletotrichum</taxon>
        <taxon>Colletotrichum acutatum species complex</taxon>
    </lineage>
</organism>
<dbReference type="EMBL" id="JEMN01001392">
    <property type="protein sequence ID" value="KXH38651.1"/>
    <property type="molecule type" value="Genomic_DNA"/>
</dbReference>
<protein>
    <submittedName>
        <fullName evidence="2">Uncharacterized protein</fullName>
    </submittedName>
</protein>
<reference evidence="2 3" key="1">
    <citation type="submission" date="2014-02" db="EMBL/GenBank/DDBJ databases">
        <title>The genome sequence of Colletotrichum nymphaeae SA-01.</title>
        <authorList>
            <person name="Baroncelli R."/>
            <person name="Thon M.R."/>
        </authorList>
    </citation>
    <scope>NUCLEOTIDE SEQUENCE [LARGE SCALE GENOMIC DNA]</scope>
    <source>
        <strain evidence="2 3">SA-01</strain>
    </source>
</reference>
<accession>A0A135SS27</accession>
<proteinExistence type="predicted"/>
<dbReference type="AlphaFoldDB" id="A0A135SS27"/>
<dbReference type="Proteomes" id="UP000070054">
    <property type="component" value="Unassembled WGS sequence"/>
</dbReference>
<feature type="compositionally biased region" description="Basic and acidic residues" evidence="1">
    <location>
        <begin position="146"/>
        <end position="156"/>
    </location>
</feature>
<evidence type="ECO:0000313" key="3">
    <source>
        <dbReference type="Proteomes" id="UP000070054"/>
    </source>
</evidence>